<gene>
    <name evidence="12" type="ORF">HGUI_01229</name>
</gene>
<evidence type="ECO:0000256" key="9">
    <source>
        <dbReference type="ARBA" id="ARBA00023242"/>
    </source>
</evidence>
<organism evidence="12 13">
    <name type="scientific">Hanseniaspora guilliermondii</name>
    <dbReference type="NCBI Taxonomy" id="56406"/>
    <lineage>
        <taxon>Eukaryota</taxon>
        <taxon>Fungi</taxon>
        <taxon>Dikarya</taxon>
        <taxon>Ascomycota</taxon>
        <taxon>Saccharomycotina</taxon>
        <taxon>Saccharomycetes</taxon>
        <taxon>Saccharomycodales</taxon>
        <taxon>Saccharomycodaceae</taxon>
        <taxon>Hanseniaspora</taxon>
    </lineage>
</organism>
<dbReference type="Gene3D" id="3.40.50.1010">
    <property type="entry name" value="5'-nuclease"/>
    <property type="match status" value="1"/>
</dbReference>
<keyword evidence="3" id="KW-0540">Nuclease</keyword>
<dbReference type="PRINTS" id="PR00853">
    <property type="entry name" value="XPGRADSUPER"/>
</dbReference>
<evidence type="ECO:0000256" key="6">
    <source>
        <dbReference type="ARBA" id="ARBA00022801"/>
    </source>
</evidence>
<dbReference type="SMART" id="SM00485">
    <property type="entry name" value="XPGN"/>
    <property type="match status" value="1"/>
</dbReference>
<dbReference type="FunFam" id="3.40.50.1010:FF:000002">
    <property type="entry name" value="Exonuclease 1, putative"/>
    <property type="match status" value="1"/>
</dbReference>
<dbReference type="OrthoDB" id="26491at2759"/>
<sequence>MGITALLPNLKCTTRPMSLSELSGKILAVDGFSWLHKSVFTCPEELSSGKPTQKYITFFEKRIRILQSLGIQIYMVFDGNSLDAKKGTNDKRREDRLKSRLKAEEFQKAGQYMKARDLFARSVSISAEMCKTWINVCKRYNIPYVVAPFEADSQMVYLEKKGLVDGIISEDSDLIIFGCKNLYTKVDFDKMCCILVERSQFYRLKEDVNSKGSPKFDISEFSQLDLIKLVCLSGCDYTPGLFQIGLIKAYNLLKEFDFNIEIILQAIEKEYIKKKANKPSLVNPIPEGYLDDYYRALVCFQYMFVFDPIEEKMKNLNELPHDTDTSLFKYLGSVAKTDGTISTLNSLDEIDHDMQKLFSLGELKYKFLVKWFDREFAIFNKVDTENNIEVLEFEKDKIMNMFKDKEIRFTLPNRKAKLSRSHTEPADIMLQNKVEKRKLLSSVSMKQVSYSQSKYFGSKSDRVSSVENHLEVVANRDIRKENEAEYIESLDSGVHEISLNNHPNHMIVDFSEKKHEEVNPVEESDIEPFDDQDDIINATIQHKSELLEEIGSYAYNPENAKDYFLSPVKSRITKEETRGEIILSPVKLTSNLESEVMLENSSPVKKKHKGTREELMFRVNRLGGFLERTRASDVQSQRKLLNRSYSTHLSESKTDLLQETTPSLKHTIRKSGSKNIEEVDPVDVIKSECDGHEFRESIEPKPIKVKTIKFPTGTITIFGKK</sequence>
<keyword evidence="5" id="KW-0227">DNA damage</keyword>
<evidence type="ECO:0000313" key="12">
    <source>
        <dbReference type="EMBL" id="SGZ39029.1"/>
    </source>
</evidence>
<evidence type="ECO:0000256" key="2">
    <source>
        <dbReference type="ARBA" id="ARBA00004123"/>
    </source>
</evidence>
<dbReference type="GO" id="GO:0005634">
    <property type="term" value="C:nucleus"/>
    <property type="evidence" value="ECO:0007669"/>
    <property type="project" value="UniProtKB-SubCell"/>
</dbReference>
<dbReference type="InterPro" id="IPR044752">
    <property type="entry name" value="PIN-like_EXO1"/>
</dbReference>
<dbReference type="InterPro" id="IPR008918">
    <property type="entry name" value="HhH2"/>
</dbReference>
<protein>
    <submittedName>
        <fullName evidence="12">Uncharacterized protein</fullName>
    </submittedName>
</protein>
<evidence type="ECO:0000256" key="7">
    <source>
        <dbReference type="ARBA" id="ARBA00022842"/>
    </source>
</evidence>
<keyword evidence="4" id="KW-0479">Metal-binding</keyword>
<name>A0A1L0CJP5_9ASCO</name>
<dbReference type="InterPro" id="IPR006084">
    <property type="entry name" value="XPG/Rad2"/>
</dbReference>
<dbReference type="Pfam" id="PF00867">
    <property type="entry name" value="XPG_I"/>
    <property type="match status" value="1"/>
</dbReference>
<dbReference type="InterPro" id="IPR036279">
    <property type="entry name" value="5-3_exonuclease_C_sf"/>
</dbReference>
<dbReference type="InterPro" id="IPR029060">
    <property type="entry name" value="PIN-like_dom_sf"/>
</dbReference>
<evidence type="ECO:0000313" key="13">
    <source>
        <dbReference type="Proteomes" id="UP000183365"/>
    </source>
</evidence>
<dbReference type="SMART" id="SM00279">
    <property type="entry name" value="HhH2"/>
    <property type="match status" value="1"/>
</dbReference>
<accession>A0A1L0CJP5</accession>
<evidence type="ECO:0000256" key="1">
    <source>
        <dbReference type="ARBA" id="ARBA00001946"/>
    </source>
</evidence>
<dbReference type="EMBL" id="FQNF01000016">
    <property type="protein sequence ID" value="SGZ39029.1"/>
    <property type="molecule type" value="Genomic_DNA"/>
</dbReference>
<dbReference type="Proteomes" id="UP000183365">
    <property type="component" value="Unassembled WGS sequence"/>
</dbReference>
<evidence type="ECO:0000256" key="4">
    <source>
        <dbReference type="ARBA" id="ARBA00022723"/>
    </source>
</evidence>
<proteinExistence type="predicted"/>
<dbReference type="GO" id="GO:0006281">
    <property type="term" value="P:DNA repair"/>
    <property type="evidence" value="ECO:0007669"/>
    <property type="project" value="UniProtKB-KW"/>
</dbReference>
<dbReference type="PANTHER" id="PTHR11081">
    <property type="entry name" value="FLAP ENDONUCLEASE FAMILY MEMBER"/>
    <property type="match status" value="1"/>
</dbReference>
<dbReference type="CDD" id="cd09857">
    <property type="entry name" value="PIN_EXO1"/>
    <property type="match status" value="1"/>
</dbReference>
<feature type="domain" description="XPG-I" evidence="10">
    <location>
        <begin position="138"/>
        <end position="210"/>
    </location>
</feature>
<comment type="cofactor">
    <cofactor evidence="1">
        <name>Mg(2+)</name>
        <dbReference type="ChEBI" id="CHEBI:18420"/>
    </cofactor>
</comment>
<dbReference type="GO" id="GO:0046872">
    <property type="term" value="F:metal ion binding"/>
    <property type="evidence" value="ECO:0007669"/>
    <property type="project" value="UniProtKB-KW"/>
</dbReference>
<evidence type="ECO:0000256" key="5">
    <source>
        <dbReference type="ARBA" id="ARBA00022763"/>
    </source>
</evidence>
<dbReference type="Gene3D" id="1.10.150.20">
    <property type="entry name" value="5' to 3' exonuclease, C-terminal subdomain"/>
    <property type="match status" value="1"/>
</dbReference>
<dbReference type="VEuPathDB" id="FungiDB:HGUI_01229"/>
<evidence type="ECO:0000259" key="10">
    <source>
        <dbReference type="SMART" id="SM00484"/>
    </source>
</evidence>
<dbReference type="PANTHER" id="PTHR11081:SF65">
    <property type="entry name" value="DNA DAMAGE-INDUCIBLE PROTEIN DIN7-RELATED"/>
    <property type="match status" value="1"/>
</dbReference>
<keyword evidence="7" id="KW-0460">Magnesium</keyword>
<keyword evidence="6" id="KW-0378">Hydrolase</keyword>
<feature type="domain" description="XPG N-terminal" evidence="11">
    <location>
        <begin position="1"/>
        <end position="99"/>
    </location>
</feature>
<evidence type="ECO:0000256" key="8">
    <source>
        <dbReference type="ARBA" id="ARBA00023204"/>
    </source>
</evidence>
<reference evidence="13" key="1">
    <citation type="submission" date="2016-11" db="EMBL/GenBank/DDBJ databases">
        <authorList>
            <person name="Guldener U."/>
        </authorList>
    </citation>
    <scope>NUCLEOTIDE SEQUENCE [LARGE SCALE GENOMIC DNA]</scope>
</reference>
<evidence type="ECO:0000259" key="11">
    <source>
        <dbReference type="SMART" id="SM00485"/>
    </source>
</evidence>
<dbReference type="GO" id="GO:0017108">
    <property type="term" value="F:5'-flap endonuclease activity"/>
    <property type="evidence" value="ECO:0007669"/>
    <property type="project" value="TreeGrafter"/>
</dbReference>
<evidence type="ECO:0000256" key="3">
    <source>
        <dbReference type="ARBA" id="ARBA00022722"/>
    </source>
</evidence>
<dbReference type="SUPFAM" id="SSF47807">
    <property type="entry name" value="5' to 3' exonuclease, C-terminal subdomain"/>
    <property type="match status" value="1"/>
</dbReference>
<dbReference type="InterPro" id="IPR006086">
    <property type="entry name" value="XPG-I_dom"/>
</dbReference>
<dbReference type="Pfam" id="PF00752">
    <property type="entry name" value="XPG_N"/>
    <property type="match status" value="1"/>
</dbReference>
<dbReference type="InterPro" id="IPR019974">
    <property type="entry name" value="XPG_CS"/>
</dbReference>
<dbReference type="AlphaFoldDB" id="A0A1L0CJP5"/>
<dbReference type="SUPFAM" id="SSF88723">
    <property type="entry name" value="PIN domain-like"/>
    <property type="match status" value="1"/>
</dbReference>
<comment type="subcellular location">
    <subcellularLocation>
        <location evidence="2">Nucleus</location>
    </subcellularLocation>
</comment>
<dbReference type="SMART" id="SM00484">
    <property type="entry name" value="XPGI"/>
    <property type="match status" value="1"/>
</dbReference>
<dbReference type="InterPro" id="IPR006085">
    <property type="entry name" value="XPG_DNA_repair_N"/>
</dbReference>
<keyword evidence="13" id="KW-1185">Reference proteome</keyword>
<dbReference type="GO" id="GO:0003677">
    <property type="term" value="F:DNA binding"/>
    <property type="evidence" value="ECO:0007669"/>
    <property type="project" value="InterPro"/>
</dbReference>
<keyword evidence="8" id="KW-0234">DNA repair</keyword>
<keyword evidence="9" id="KW-0539">Nucleus</keyword>
<dbReference type="PROSITE" id="PS00842">
    <property type="entry name" value="XPG_2"/>
    <property type="match status" value="1"/>
</dbReference>